<dbReference type="InterPro" id="IPR007590">
    <property type="entry name" value="Saf4/Yju2"/>
</dbReference>
<sequence>MQGFNMGRYYPPDSDSRTPQFNTSAAQHRSKGVPIVRFELPFAVWCQKCKPEAIIGQGVRFNAEKRRVGNYHSTPIWAFRMKHTACGGWWEIRTDPRNAAYVVVEGARRREYGAEGGNEEEEGELRFLTEEERERRRGDAFARFEGKKEDKGLEERGRDRVQELVVAQEVWRDPYTMNQKLRRVFRGERKVLEREAGVREGLQEKYGLGLEIAEEVESDAARAGLVDFGDKGAADAVVRRGLFETREQEKGKGAVPQKGKLKREIVLEERRKEIRKRLVGNTKAAIDPFLSNLKTSMKTTFRITKLKRTEK</sequence>
<evidence type="ECO:0008006" key="5">
    <source>
        <dbReference type="Google" id="ProtNLM"/>
    </source>
</evidence>
<dbReference type="PANTHER" id="PTHR12111:SF2">
    <property type="entry name" value="SPLICING FACTOR YJU2B-RELATED"/>
    <property type="match status" value="1"/>
</dbReference>
<protein>
    <recommendedName>
        <fullName evidence="5">DUF572-domain-containing protein</fullName>
    </recommendedName>
</protein>
<organism evidence="3 4">
    <name type="scientific">Westerdykella ornata</name>
    <dbReference type="NCBI Taxonomy" id="318751"/>
    <lineage>
        <taxon>Eukaryota</taxon>
        <taxon>Fungi</taxon>
        <taxon>Dikarya</taxon>
        <taxon>Ascomycota</taxon>
        <taxon>Pezizomycotina</taxon>
        <taxon>Dothideomycetes</taxon>
        <taxon>Pleosporomycetidae</taxon>
        <taxon>Pleosporales</taxon>
        <taxon>Sporormiaceae</taxon>
        <taxon>Westerdykella</taxon>
    </lineage>
</organism>
<dbReference type="GO" id="GO:0071014">
    <property type="term" value="C:post-mRNA release spliceosomal complex"/>
    <property type="evidence" value="ECO:0007669"/>
    <property type="project" value="TreeGrafter"/>
</dbReference>
<dbReference type="GO" id="GO:0005684">
    <property type="term" value="C:U2-type spliceosomal complex"/>
    <property type="evidence" value="ECO:0007669"/>
    <property type="project" value="TreeGrafter"/>
</dbReference>
<feature type="compositionally biased region" description="Polar residues" evidence="2">
    <location>
        <begin position="17"/>
        <end position="26"/>
    </location>
</feature>
<evidence type="ECO:0000256" key="1">
    <source>
        <dbReference type="ARBA" id="ARBA00005595"/>
    </source>
</evidence>
<comment type="similarity">
    <text evidence="1">Belongs to the CWC16 family.</text>
</comment>
<keyword evidence="4" id="KW-1185">Reference proteome</keyword>
<dbReference type="OrthoDB" id="360327at2759"/>
<evidence type="ECO:0000313" key="4">
    <source>
        <dbReference type="Proteomes" id="UP000800097"/>
    </source>
</evidence>
<feature type="non-terminal residue" evidence="3">
    <location>
        <position position="311"/>
    </location>
</feature>
<reference evidence="3" key="1">
    <citation type="journal article" date="2020" name="Stud. Mycol.">
        <title>101 Dothideomycetes genomes: a test case for predicting lifestyles and emergence of pathogens.</title>
        <authorList>
            <person name="Haridas S."/>
            <person name="Albert R."/>
            <person name="Binder M."/>
            <person name="Bloem J."/>
            <person name="Labutti K."/>
            <person name="Salamov A."/>
            <person name="Andreopoulos B."/>
            <person name="Baker S."/>
            <person name="Barry K."/>
            <person name="Bills G."/>
            <person name="Bluhm B."/>
            <person name="Cannon C."/>
            <person name="Castanera R."/>
            <person name="Culley D."/>
            <person name="Daum C."/>
            <person name="Ezra D."/>
            <person name="Gonzalez J."/>
            <person name="Henrissat B."/>
            <person name="Kuo A."/>
            <person name="Liang C."/>
            <person name="Lipzen A."/>
            <person name="Lutzoni F."/>
            <person name="Magnuson J."/>
            <person name="Mondo S."/>
            <person name="Nolan M."/>
            <person name="Ohm R."/>
            <person name="Pangilinan J."/>
            <person name="Park H.-J."/>
            <person name="Ramirez L."/>
            <person name="Alfaro M."/>
            <person name="Sun H."/>
            <person name="Tritt A."/>
            <person name="Yoshinaga Y."/>
            <person name="Zwiers L.-H."/>
            <person name="Turgeon B."/>
            <person name="Goodwin S."/>
            <person name="Spatafora J."/>
            <person name="Crous P."/>
            <person name="Grigoriev I."/>
        </authorList>
    </citation>
    <scope>NUCLEOTIDE SEQUENCE</scope>
    <source>
        <strain evidence="3">CBS 379.55</strain>
    </source>
</reference>
<accession>A0A6A6JUH6</accession>
<dbReference type="GeneID" id="54547921"/>
<dbReference type="EMBL" id="ML986486">
    <property type="protein sequence ID" value="KAF2279753.1"/>
    <property type="molecule type" value="Genomic_DNA"/>
</dbReference>
<dbReference type="Proteomes" id="UP000800097">
    <property type="component" value="Unassembled WGS sequence"/>
</dbReference>
<evidence type="ECO:0000313" key="3">
    <source>
        <dbReference type="EMBL" id="KAF2279753.1"/>
    </source>
</evidence>
<dbReference type="PANTHER" id="PTHR12111">
    <property type="entry name" value="SPLICING FACTOR YJU2"/>
    <property type="match status" value="1"/>
</dbReference>
<name>A0A6A6JUH6_WESOR</name>
<gene>
    <name evidence="3" type="ORF">EI97DRAFT_342594</name>
</gene>
<evidence type="ECO:0000256" key="2">
    <source>
        <dbReference type="SAM" id="MobiDB-lite"/>
    </source>
</evidence>
<dbReference type="AlphaFoldDB" id="A0A6A6JUH6"/>
<dbReference type="Pfam" id="PF04502">
    <property type="entry name" value="Saf4_Yju2"/>
    <property type="match status" value="1"/>
</dbReference>
<dbReference type="RefSeq" id="XP_033657292.1">
    <property type="nucleotide sequence ID" value="XM_033794746.1"/>
</dbReference>
<proteinExistence type="inferred from homology"/>
<dbReference type="GO" id="GO:0000398">
    <property type="term" value="P:mRNA splicing, via spliceosome"/>
    <property type="evidence" value="ECO:0007669"/>
    <property type="project" value="InterPro"/>
</dbReference>
<feature type="region of interest" description="Disordered" evidence="2">
    <location>
        <begin position="1"/>
        <end position="26"/>
    </location>
</feature>